<dbReference type="SUPFAM" id="SSF81383">
    <property type="entry name" value="F-box domain"/>
    <property type="match status" value="1"/>
</dbReference>
<dbReference type="PANTHER" id="PTHR23164:SF30">
    <property type="entry name" value="EARLY ENDOSOME ANTIGEN 1"/>
    <property type="match status" value="1"/>
</dbReference>
<dbReference type="Pfam" id="PF12937">
    <property type="entry name" value="F-box-like"/>
    <property type="match status" value="1"/>
</dbReference>
<evidence type="ECO:0000256" key="3">
    <source>
        <dbReference type="ARBA" id="ARBA00022833"/>
    </source>
</evidence>
<dbReference type="VEuPathDB" id="TriTrypDB:BSAL_56175"/>
<dbReference type="OMA" id="THRICSA"/>
<dbReference type="InterPro" id="IPR017455">
    <property type="entry name" value="Znf_FYVE-rel"/>
</dbReference>
<dbReference type="EMBL" id="CYKH01000185">
    <property type="protein sequence ID" value="CUE76618.1"/>
    <property type="molecule type" value="Genomic_DNA"/>
</dbReference>
<dbReference type="Gene3D" id="3.40.50.300">
    <property type="entry name" value="P-loop containing nucleotide triphosphate hydrolases"/>
    <property type="match status" value="1"/>
</dbReference>
<dbReference type="GO" id="GO:0003924">
    <property type="term" value="F:GTPase activity"/>
    <property type="evidence" value="ECO:0007669"/>
    <property type="project" value="InterPro"/>
</dbReference>
<proteinExistence type="predicted"/>
<gene>
    <name evidence="6" type="ORF">BSAL_56175</name>
</gene>
<protein>
    <submittedName>
        <fullName evidence="6">Ras-related GTP-binding protein, putative</fullName>
    </submittedName>
</protein>
<dbReference type="SMART" id="SM00175">
    <property type="entry name" value="RAB"/>
    <property type="match status" value="1"/>
</dbReference>
<dbReference type="Gene3D" id="3.30.40.10">
    <property type="entry name" value="Zinc/RING finger domain, C3HC4 (zinc finger)"/>
    <property type="match status" value="1"/>
</dbReference>
<dbReference type="InterPro" id="IPR013083">
    <property type="entry name" value="Znf_RING/FYVE/PHD"/>
</dbReference>
<keyword evidence="7" id="KW-1185">Reference proteome</keyword>
<dbReference type="OrthoDB" id="10018316at2759"/>
<evidence type="ECO:0000256" key="1">
    <source>
        <dbReference type="ARBA" id="ARBA00022723"/>
    </source>
</evidence>
<dbReference type="GO" id="GO:0005525">
    <property type="term" value="F:GTP binding"/>
    <property type="evidence" value="ECO:0007669"/>
    <property type="project" value="InterPro"/>
</dbReference>
<evidence type="ECO:0000313" key="6">
    <source>
        <dbReference type="EMBL" id="CUE76618.1"/>
    </source>
</evidence>
<name>A0A0S4IJ82_BODSA</name>
<dbReference type="Proteomes" id="UP000051952">
    <property type="component" value="Unassembled WGS sequence"/>
</dbReference>
<dbReference type="PANTHER" id="PTHR23164">
    <property type="entry name" value="EARLY ENDOSOME ANTIGEN 1"/>
    <property type="match status" value="1"/>
</dbReference>
<dbReference type="SUPFAM" id="SSF57903">
    <property type="entry name" value="FYVE/PHD zinc finger"/>
    <property type="match status" value="1"/>
</dbReference>
<keyword evidence="3" id="KW-0862">Zinc</keyword>
<dbReference type="InterPro" id="IPR000306">
    <property type="entry name" value="Znf_FYVE"/>
</dbReference>
<dbReference type="Gene3D" id="1.20.1280.50">
    <property type="match status" value="1"/>
</dbReference>
<organism evidence="6 7">
    <name type="scientific">Bodo saltans</name>
    <name type="common">Flagellated protozoan</name>
    <dbReference type="NCBI Taxonomy" id="75058"/>
    <lineage>
        <taxon>Eukaryota</taxon>
        <taxon>Discoba</taxon>
        <taxon>Euglenozoa</taxon>
        <taxon>Kinetoplastea</taxon>
        <taxon>Metakinetoplastina</taxon>
        <taxon>Eubodonida</taxon>
        <taxon>Bodonidae</taxon>
        <taxon>Bodo</taxon>
    </lineage>
</organism>
<dbReference type="InterPro" id="IPR036047">
    <property type="entry name" value="F-box-like_dom_sf"/>
</dbReference>
<dbReference type="AlphaFoldDB" id="A0A0S4IJ82"/>
<sequence>MDHADIAASPELTGGPLTQLHVRIPFNAAGDGGGSSAGRYHQRTNSTNPALYSRQTIAKPTLNRTVVLMPSSRWIADNQVACCTAPECQLPFTIFNRKHHCRVCGNIFCANCSSHTLPAVGGAEDAAVNKSIAAAQQVAANNNSNASTTVRVCAECFYEHQLVVVRRVNEGVLRRRARGHLKMFQWPLIVNILSYLSLSELLCVSAVSSDFYFMSRDNQLWFTHNMQQWGASIAQEKTTTTRKGSNATAASAAAQKGGKQALVVSVAAPLSKVVISHHARYNYTQFLDFARRLEGARCQGLSSFSAGAKQLLSSPIKICVVGPPGIGKTFMMKRFTGEISGDPTTIASHALSIHPTCGFTTYTKRASIVGGLTTTATFTIMDVAGDRRYEQLRGLCAQSAHAVVVCYDTHSKMSLVHAANMMTSLEPFLGPQPAVVCGFVTDSQRKREVTVSGAEGITVRCRASIQTNHADEIFEAVLQTLLDRLVLATATAAAASPASKLGGAAAARTAAQELLEISSNPSVMDVLLDGK</sequence>
<evidence type="ECO:0000313" key="7">
    <source>
        <dbReference type="Proteomes" id="UP000051952"/>
    </source>
</evidence>
<dbReference type="PROSITE" id="PS50178">
    <property type="entry name" value="ZF_FYVE"/>
    <property type="match status" value="1"/>
</dbReference>
<dbReference type="SUPFAM" id="SSF52540">
    <property type="entry name" value="P-loop containing nucleoside triphosphate hydrolases"/>
    <property type="match status" value="1"/>
</dbReference>
<evidence type="ECO:0000256" key="2">
    <source>
        <dbReference type="ARBA" id="ARBA00022771"/>
    </source>
</evidence>
<keyword evidence="1" id="KW-0479">Metal-binding</keyword>
<dbReference type="InterPro" id="IPR011011">
    <property type="entry name" value="Znf_FYVE_PHD"/>
</dbReference>
<feature type="domain" description="FYVE-type" evidence="5">
    <location>
        <begin position="88"/>
        <end position="161"/>
    </location>
</feature>
<accession>A0A0S4IJ82</accession>
<dbReference type="Pfam" id="PF01363">
    <property type="entry name" value="FYVE"/>
    <property type="match status" value="1"/>
</dbReference>
<dbReference type="Pfam" id="PF00071">
    <property type="entry name" value="Ras"/>
    <property type="match status" value="1"/>
</dbReference>
<evidence type="ECO:0000256" key="4">
    <source>
        <dbReference type="PROSITE-ProRule" id="PRU00091"/>
    </source>
</evidence>
<dbReference type="InterPro" id="IPR001810">
    <property type="entry name" value="F-box_dom"/>
</dbReference>
<dbReference type="SMART" id="SM00064">
    <property type="entry name" value="FYVE"/>
    <property type="match status" value="1"/>
</dbReference>
<keyword evidence="2 4" id="KW-0863">Zinc-finger</keyword>
<reference evidence="7" key="1">
    <citation type="submission" date="2015-09" db="EMBL/GenBank/DDBJ databases">
        <authorList>
            <consortium name="Pathogen Informatics"/>
        </authorList>
    </citation>
    <scope>NUCLEOTIDE SEQUENCE [LARGE SCALE GENOMIC DNA]</scope>
    <source>
        <strain evidence="7">Lake Konstanz</strain>
    </source>
</reference>
<dbReference type="InterPro" id="IPR001806">
    <property type="entry name" value="Small_GTPase"/>
</dbReference>
<dbReference type="InterPro" id="IPR027417">
    <property type="entry name" value="P-loop_NTPase"/>
</dbReference>
<dbReference type="GO" id="GO:0008270">
    <property type="term" value="F:zinc ion binding"/>
    <property type="evidence" value="ECO:0007669"/>
    <property type="project" value="UniProtKB-KW"/>
</dbReference>
<evidence type="ECO:0000259" key="5">
    <source>
        <dbReference type="PROSITE" id="PS50178"/>
    </source>
</evidence>